<dbReference type="EMBL" id="CPXJ01000124">
    <property type="protein sequence ID" value="CNE78041.1"/>
    <property type="molecule type" value="Genomic_DNA"/>
</dbReference>
<evidence type="ECO:0000313" key="2">
    <source>
        <dbReference type="Proteomes" id="UP000041601"/>
    </source>
</evidence>
<organism evidence="1 2">
    <name type="scientific">Yersinia enterocolitica</name>
    <dbReference type="NCBI Taxonomy" id="630"/>
    <lineage>
        <taxon>Bacteria</taxon>
        <taxon>Pseudomonadati</taxon>
        <taxon>Pseudomonadota</taxon>
        <taxon>Gammaproteobacteria</taxon>
        <taxon>Enterobacterales</taxon>
        <taxon>Yersiniaceae</taxon>
        <taxon>Yersinia</taxon>
    </lineage>
</organism>
<protein>
    <submittedName>
        <fullName evidence="1">Uncharacterized protein</fullName>
    </submittedName>
</protein>
<name>A0ABM9SJT6_YEREN</name>
<comment type="caution">
    <text evidence="1">The sequence shown here is derived from an EMBL/GenBank/DDBJ whole genome shotgun (WGS) entry which is preliminary data.</text>
</comment>
<dbReference type="Proteomes" id="UP000041601">
    <property type="component" value="Unassembled WGS sequence"/>
</dbReference>
<accession>A0ABM9SJT6</accession>
<gene>
    <name evidence="1" type="ORF">ERS137959_04623</name>
</gene>
<evidence type="ECO:0000313" key="1">
    <source>
        <dbReference type="EMBL" id="CNE78041.1"/>
    </source>
</evidence>
<proteinExistence type="predicted"/>
<reference evidence="1 2" key="1">
    <citation type="submission" date="2015-03" db="EMBL/GenBank/DDBJ databases">
        <authorList>
            <consortium name="Pathogen Informatics"/>
            <person name="Murphy D."/>
        </authorList>
    </citation>
    <scope>NUCLEOTIDE SEQUENCE [LARGE SCALE GENOMIC DNA]</scope>
    <source>
        <strain evidence="1 2">IP05342</strain>
    </source>
</reference>
<sequence length="136" mass="14983">MPPVSTLKIPHSESDSPDIFSLVYLAGVRVLHLAMGHLIEVCSLRVKPPYQPVGVLIQSALPGMIWAGKVDRCSRYFRYLLVLGKLRAVIGGQGFKLAESIGDDVPESGDHRLCTLVGQFANDDQLDGFIDHRQQE</sequence>
<keyword evidence="2" id="KW-1185">Reference proteome</keyword>